<comment type="pathway">
    <text evidence="1">Cofactor biosynthesis; riboflavin biosynthesis.</text>
</comment>
<keyword evidence="2" id="KW-0686">Riboflavin biosynthesis</keyword>
<proteinExistence type="predicted"/>
<dbReference type="InterPro" id="IPR032677">
    <property type="entry name" value="GTP_cyclohydro_II"/>
</dbReference>
<dbReference type="GO" id="GO:0008686">
    <property type="term" value="F:3,4-dihydroxy-2-butanone-4-phosphate synthase activity"/>
    <property type="evidence" value="ECO:0007669"/>
    <property type="project" value="TreeGrafter"/>
</dbReference>
<dbReference type="STRING" id="1797589.A2784_02485"/>
<dbReference type="GO" id="GO:0009231">
    <property type="term" value="P:riboflavin biosynthetic process"/>
    <property type="evidence" value="ECO:0007669"/>
    <property type="project" value="UniProtKB-UniPathway"/>
</dbReference>
<dbReference type="PANTHER" id="PTHR21327">
    <property type="entry name" value="GTP CYCLOHYDROLASE II-RELATED"/>
    <property type="match status" value="1"/>
</dbReference>
<feature type="domain" description="GTP cyclohydrolase II" evidence="6">
    <location>
        <begin position="51"/>
        <end position="219"/>
    </location>
</feature>
<evidence type="ECO:0000313" key="7">
    <source>
        <dbReference type="EMBL" id="OGY17366.1"/>
    </source>
</evidence>
<dbReference type="EMBL" id="MHCH01000028">
    <property type="protein sequence ID" value="OGY17366.1"/>
    <property type="molecule type" value="Genomic_DNA"/>
</dbReference>
<dbReference type="Gene3D" id="3.40.50.10990">
    <property type="entry name" value="GTP cyclohydrolase II"/>
    <property type="match status" value="1"/>
</dbReference>
<sequence>MGKGNPNITLEHHAAQLRAKLNQPETRAIIVGKGEKETKTYPVTLLGLGPITTDLGEFKLYVLKVENDKWQDYQILTYGGGLEALQETPSLFVRVDSGCESGQTFRDRTCDCQEQLQLAMAHCVVEGAGAIVHIPHQDGRGQGLAFKMATLELQAAFDIDTVTAFKLLGSDVDTRNYEGAVAAMLFLGIGSKYPIALGTNNPHKVESITQAGIVIDRIVPVKVPATNLTKKHFQAKKNLGHNLDV</sequence>
<evidence type="ECO:0000259" key="6">
    <source>
        <dbReference type="Pfam" id="PF00925"/>
    </source>
</evidence>
<evidence type="ECO:0000256" key="4">
    <source>
        <dbReference type="ARBA" id="ARBA00023211"/>
    </source>
</evidence>
<dbReference type="SUPFAM" id="SSF142695">
    <property type="entry name" value="RibA-like"/>
    <property type="match status" value="1"/>
</dbReference>
<dbReference type="UniPathway" id="UPA00275"/>
<keyword evidence="5" id="KW-0456">Lyase</keyword>
<keyword evidence="3" id="KW-0460">Magnesium</keyword>
<comment type="caution">
    <text evidence="7">The sequence shown here is derived from an EMBL/GenBank/DDBJ whole genome shotgun (WGS) entry which is preliminary data.</text>
</comment>
<accession>A0A1G1VPP5</accession>
<dbReference type="InterPro" id="IPR036144">
    <property type="entry name" value="RibA-like_sf"/>
</dbReference>
<evidence type="ECO:0000256" key="1">
    <source>
        <dbReference type="ARBA" id="ARBA00005104"/>
    </source>
</evidence>
<evidence type="ECO:0000256" key="3">
    <source>
        <dbReference type="ARBA" id="ARBA00022842"/>
    </source>
</evidence>
<dbReference type="PANTHER" id="PTHR21327:SF46">
    <property type="entry name" value="3,4-DIHYDROXY-2-BUTANONE 4-PHOSPHATE SYNTHASE"/>
    <property type="match status" value="1"/>
</dbReference>
<reference evidence="7 8" key="1">
    <citation type="journal article" date="2016" name="Nat. Commun.">
        <title>Thousands of microbial genomes shed light on interconnected biogeochemical processes in an aquifer system.</title>
        <authorList>
            <person name="Anantharaman K."/>
            <person name="Brown C.T."/>
            <person name="Hug L.A."/>
            <person name="Sharon I."/>
            <person name="Castelle C.J."/>
            <person name="Probst A.J."/>
            <person name="Thomas B.C."/>
            <person name="Singh A."/>
            <person name="Wilkins M.J."/>
            <person name="Karaoz U."/>
            <person name="Brodie E.L."/>
            <person name="Williams K.H."/>
            <person name="Hubbard S.S."/>
            <person name="Banfield J.F."/>
        </authorList>
    </citation>
    <scope>NUCLEOTIDE SEQUENCE [LARGE SCALE GENOMIC DNA]</scope>
</reference>
<dbReference type="GO" id="GO:0005829">
    <property type="term" value="C:cytosol"/>
    <property type="evidence" value="ECO:0007669"/>
    <property type="project" value="TreeGrafter"/>
</dbReference>
<evidence type="ECO:0000256" key="2">
    <source>
        <dbReference type="ARBA" id="ARBA00022619"/>
    </source>
</evidence>
<keyword evidence="4" id="KW-0464">Manganese</keyword>
<dbReference type="Proteomes" id="UP000177324">
    <property type="component" value="Unassembled WGS sequence"/>
</dbReference>
<dbReference type="AlphaFoldDB" id="A0A1G1VPP5"/>
<evidence type="ECO:0000313" key="8">
    <source>
        <dbReference type="Proteomes" id="UP000177324"/>
    </source>
</evidence>
<evidence type="ECO:0000256" key="5">
    <source>
        <dbReference type="ARBA" id="ARBA00023239"/>
    </source>
</evidence>
<gene>
    <name evidence="7" type="ORF">A2784_02485</name>
</gene>
<protein>
    <recommendedName>
        <fullName evidence="6">GTP cyclohydrolase II domain-containing protein</fullName>
    </recommendedName>
</protein>
<dbReference type="Pfam" id="PF00925">
    <property type="entry name" value="GTP_cyclohydro2"/>
    <property type="match status" value="1"/>
</dbReference>
<organism evidence="7 8">
    <name type="scientific">Candidatus Chisholmbacteria bacterium RIFCSPHIGHO2_01_FULL_48_12</name>
    <dbReference type="NCBI Taxonomy" id="1797589"/>
    <lineage>
        <taxon>Bacteria</taxon>
        <taxon>Candidatus Chisholmiibacteriota</taxon>
    </lineage>
</organism>
<name>A0A1G1VPP5_9BACT</name>